<keyword evidence="2" id="KW-1185">Reference proteome</keyword>
<dbReference type="Proteomes" id="UP000247498">
    <property type="component" value="Unassembled WGS sequence"/>
</dbReference>
<proteinExistence type="predicted"/>
<organism evidence="1 2">
    <name type="scientific">Raphidocelis subcapitata</name>
    <dbReference type="NCBI Taxonomy" id="307507"/>
    <lineage>
        <taxon>Eukaryota</taxon>
        <taxon>Viridiplantae</taxon>
        <taxon>Chlorophyta</taxon>
        <taxon>core chlorophytes</taxon>
        <taxon>Chlorophyceae</taxon>
        <taxon>CS clade</taxon>
        <taxon>Sphaeropleales</taxon>
        <taxon>Selenastraceae</taxon>
        <taxon>Raphidocelis</taxon>
    </lineage>
</organism>
<name>A0A2V0P602_9CHLO</name>
<dbReference type="AlphaFoldDB" id="A0A2V0P602"/>
<accession>A0A2V0P602</accession>
<reference evidence="1 2" key="1">
    <citation type="journal article" date="2018" name="Sci. Rep.">
        <title>Raphidocelis subcapitata (=Pseudokirchneriella subcapitata) provides an insight into genome evolution and environmental adaptations in the Sphaeropleales.</title>
        <authorList>
            <person name="Suzuki S."/>
            <person name="Yamaguchi H."/>
            <person name="Nakajima N."/>
            <person name="Kawachi M."/>
        </authorList>
    </citation>
    <scope>NUCLEOTIDE SEQUENCE [LARGE SCALE GENOMIC DNA]</scope>
    <source>
        <strain evidence="1 2">NIES-35</strain>
    </source>
</reference>
<dbReference type="Gene3D" id="1.25.10.10">
    <property type="entry name" value="Leucine-rich Repeat Variant"/>
    <property type="match status" value="1"/>
</dbReference>
<dbReference type="EMBL" id="BDRX01000032">
    <property type="protein sequence ID" value="GBF92505.1"/>
    <property type="molecule type" value="Genomic_DNA"/>
</dbReference>
<comment type="caution">
    <text evidence="1">The sequence shown here is derived from an EMBL/GenBank/DDBJ whole genome shotgun (WGS) entry which is preliminary data.</text>
</comment>
<protein>
    <recommendedName>
        <fullName evidence="3">MYND-type domain-containing protein</fullName>
    </recommendedName>
</protein>
<dbReference type="InParanoid" id="A0A2V0P602"/>
<dbReference type="Gene3D" id="6.10.140.2220">
    <property type="match status" value="1"/>
</dbReference>
<evidence type="ECO:0008006" key="3">
    <source>
        <dbReference type="Google" id="ProtNLM"/>
    </source>
</evidence>
<evidence type="ECO:0000313" key="1">
    <source>
        <dbReference type="EMBL" id="GBF92505.1"/>
    </source>
</evidence>
<dbReference type="InterPro" id="IPR011989">
    <property type="entry name" value="ARM-like"/>
</dbReference>
<sequence length="307" mass="29685">MAAQQPEIGPLLEGLAGDEAASAAAKLREMAESSPERITGAPVVAALLTALAKPAAAADAAAALRAVAESSPEAALAVLAAPGALSAIISALGGADGAKPPVDGAPAALAAAARAAGREQARRVADAAGAVPALVRLIDREAPGAQDALNALVEAGAAIEVAAALGELLEPATAPAARRARALLLSQPLALPEVAVDALAICAANTAKLRVRVAALEALLAAAAAEMANRPELCAACKKPGSDQDKLRPCAGCAGGPAGRILYHAGCQRGDWARHRTYCRAAAAVAAAAAPAAASAPAAAAAAGGSN</sequence>
<gene>
    <name evidence="1" type="ORF">Rsub_04609</name>
</gene>
<evidence type="ECO:0000313" key="2">
    <source>
        <dbReference type="Proteomes" id="UP000247498"/>
    </source>
</evidence>